<dbReference type="PIRSF" id="PIRSF000619">
    <property type="entry name" value="TyrPK_EGF-R"/>
    <property type="match status" value="1"/>
</dbReference>
<dbReference type="GO" id="GO:0043066">
    <property type="term" value="P:negative regulation of apoptotic process"/>
    <property type="evidence" value="ECO:0007669"/>
    <property type="project" value="TreeGrafter"/>
</dbReference>
<evidence type="ECO:0000256" key="18">
    <source>
        <dbReference type="ARBA" id="ARBA00023170"/>
    </source>
</evidence>
<dbReference type="PRINTS" id="PR00109">
    <property type="entry name" value="TYRKINASE"/>
</dbReference>
<evidence type="ECO:0000256" key="10">
    <source>
        <dbReference type="ARBA" id="ARBA00022741"/>
    </source>
</evidence>
<evidence type="ECO:0000256" key="2">
    <source>
        <dbReference type="ARBA" id="ARBA00004251"/>
    </source>
</evidence>
<dbReference type="SMART" id="SM00219">
    <property type="entry name" value="TyrKc"/>
    <property type="match status" value="1"/>
</dbReference>
<dbReference type="InterPro" id="IPR009030">
    <property type="entry name" value="Growth_fac_rcpt_cys_sf"/>
</dbReference>
<keyword evidence="16 22" id="KW-0829">Tyrosine-protein kinase</keyword>
<evidence type="ECO:0000256" key="6">
    <source>
        <dbReference type="ARBA" id="ARBA00022679"/>
    </source>
</evidence>
<evidence type="ECO:0000256" key="24">
    <source>
        <dbReference type="PIRSR" id="PIRSR000619-2"/>
    </source>
</evidence>
<evidence type="ECO:0000256" key="9">
    <source>
        <dbReference type="ARBA" id="ARBA00022737"/>
    </source>
</evidence>
<dbReference type="SUPFAM" id="SSF56112">
    <property type="entry name" value="Protein kinase-like (PK-like)"/>
    <property type="match status" value="1"/>
</dbReference>
<dbReference type="InterPro" id="IPR036941">
    <property type="entry name" value="Rcpt_L-dom_sf"/>
</dbReference>
<dbReference type="Gene3D" id="1.10.510.10">
    <property type="entry name" value="Transferase(Phosphotransferase) domain 1"/>
    <property type="match status" value="1"/>
</dbReference>
<dbReference type="InterPro" id="IPR006211">
    <property type="entry name" value="Furin-like_Cys-rich_dom"/>
</dbReference>
<evidence type="ECO:0000256" key="3">
    <source>
        <dbReference type="ARBA" id="ARBA00011902"/>
    </source>
</evidence>
<dbReference type="CDD" id="cd00064">
    <property type="entry name" value="FU"/>
    <property type="match status" value="3"/>
</dbReference>
<evidence type="ECO:0000256" key="1">
    <source>
        <dbReference type="ARBA" id="ARBA00004123"/>
    </source>
</evidence>
<feature type="domain" description="Protein kinase" evidence="28">
    <location>
        <begin position="627"/>
        <end position="894"/>
    </location>
</feature>
<evidence type="ECO:0000256" key="23">
    <source>
        <dbReference type="PIRSR" id="PIRSR000619-1"/>
    </source>
</evidence>
<dbReference type="GO" id="GO:0005154">
    <property type="term" value="F:epidermal growth factor receptor binding"/>
    <property type="evidence" value="ECO:0007669"/>
    <property type="project" value="TreeGrafter"/>
</dbReference>
<dbReference type="PROSITE" id="PS00107">
    <property type="entry name" value="PROTEIN_KINASE_ATP"/>
    <property type="match status" value="1"/>
</dbReference>
<dbReference type="EC" id="2.7.10.1" evidence="3 22"/>
<dbReference type="FunFam" id="2.10.220.10:FF:000004">
    <property type="entry name" value="Receptor protein-tyrosine kinase"/>
    <property type="match status" value="1"/>
</dbReference>
<evidence type="ECO:0000256" key="8">
    <source>
        <dbReference type="ARBA" id="ARBA00022729"/>
    </source>
</evidence>
<dbReference type="Pfam" id="PF00757">
    <property type="entry name" value="Furin-like"/>
    <property type="match status" value="1"/>
</dbReference>
<evidence type="ECO:0000256" key="5">
    <source>
        <dbReference type="ARBA" id="ARBA00022553"/>
    </source>
</evidence>
<keyword evidence="7 27" id="KW-0812">Transmembrane</keyword>
<keyword evidence="10 22" id="KW-0547">Nucleotide-binding</keyword>
<evidence type="ECO:0000256" key="12">
    <source>
        <dbReference type="ARBA" id="ARBA00022840"/>
    </source>
</evidence>
<evidence type="ECO:0000256" key="17">
    <source>
        <dbReference type="ARBA" id="ARBA00023157"/>
    </source>
</evidence>
<dbReference type="FunFam" id="2.10.220.10:FF:000001">
    <property type="entry name" value="Receptor protein-tyrosine kinase"/>
    <property type="match status" value="1"/>
</dbReference>
<evidence type="ECO:0000256" key="13">
    <source>
        <dbReference type="ARBA" id="ARBA00022843"/>
    </source>
</evidence>
<dbReference type="SUPFAM" id="SSF57184">
    <property type="entry name" value="Growth factor receptor domain"/>
    <property type="match status" value="2"/>
</dbReference>
<evidence type="ECO:0000313" key="30">
    <source>
        <dbReference type="Proteomes" id="UP000007635"/>
    </source>
</evidence>
<keyword evidence="11 22" id="KW-0418">Kinase</keyword>
<keyword evidence="12 22" id="KW-0067">ATP-binding</keyword>
<dbReference type="Pfam" id="PF21314">
    <property type="entry name" value="TM_ErbB1"/>
    <property type="match status" value="1"/>
</dbReference>
<comment type="similarity">
    <text evidence="22">Belongs to the protein kinase superfamily. Tyr protein kinase family. EGF receptor subfamily.</text>
</comment>
<dbReference type="GO" id="GO:0043235">
    <property type="term" value="C:receptor complex"/>
    <property type="evidence" value="ECO:0007669"/>
    <property type="project" value="TreeGrafter"/>
</dbReference>
<keyword evidence="30" id="KW-1185">Reference proteome</keyword>
<dbReference type="AlphaFoldDB" id="A0AAQ4PJS5"/>
<dbReference type="InterPro" id="IPR016245">
    <property type="entry name" value="Tyr_kinase_EGF/ERB/XmrK_rcpt"/>
</dbReference>
<dbReference type="CDD" id="cd05110">
    <property type="entry name" value="PTKc_HER4"/>
    <property type="match status" value="1"/>
</dbReference>
<dbReference type="PROSITE" id="PS00109">
    <property type="entry name" value="PROTEIN_KINASE_TYR"/>
    <property type="match status" value="1"/>
</dbReference>
<dbReference type="SUPFAM" id="SSF52058">
    <property type="entry name" value="L domain-like"/>
    <property type="match status" value="2"/>
</dbReference>
<keyword evidence="4" id="KW-1003">Cell membrane</keyword>
<evidence type="ECO:0000313" key="29">
    <source>
        <dbReference type="Ensembl" id="ENSGACP00000039095.1"/>
    </source>
</evidence>
<dbReference type="InterPro" id="IPR017441">
    <property type="entry name" value="Protein_kinase_ATP_BS"/>
</dbReference>
<dbReference type="GO" id="GO:0004714">
    <property type="term" value="F:transmembrane receptor protein tyrosine kinase activity"/>
    <property type="evidence" value="ECO:0007669"/>
    <property type="project" value="UniProtKB-EC"/>
</dbReference>
<evidence type="ECO:0000256" key="7">
    <source>
        <dbReference type="ARBA" id="ARBA00022692"/>
    </source>
</evidence>
<dbReference type="InterPro" id="IPR006212">
    <property type="entry name" value="Furin_repeat"/>
</dbReference>
<evidence type="ECO:0000256" key="19">
    <source>
        <dbReference type="ARBA" id="ARBA00023180"/>
    </source>
</evidence>
<dbReference type="GO" id="GO:0038130">
    <property type="term" value="P:ERBB4 signaling pathway"/>
    <property type="evidence" value="ECO:0007669"/>
    <property type="project" value="UniProtKB-ARBA"/>
</dbReference>
<dbReference type="InterPro" id="IPR032778">
    <property type="entry name" value="GF_recep_IV"/>
</dbReference>
<keyword evidence="19" id="KW-0325">Glycoprotein</keyword>
<comment type="catalytic activity">
    <reaction evidence="21">
        <text>L-tyrosyl-[protein] + ATP = O-phospho-L-tyrosyl-[protein] + ADP + H(+)</text>
        <dbReference type="Rhea" id="RHEA:10596"/>
        <dbReference type="Rhea" id="RHEA-COMP:10136"/>
        <dbReference type="Rhea" id="RHEA-COMP:20101"/>
        <dbReference type="ChEBI" id="CHEBI:15378"/>
        <dbReference type="ChEBI" id="CHEBI:30616"/>
        <dbReference type="ChEBI" id="CHEBI:46858"/>
        <dbReference type="ChEBI" id="CHEBI:61978"/>
        <dbReference type="ChEBI" id="CHEBI:456216"/>
        <dbReference type="EC" id="2.7.10.1"/>
    </reaction>
</comment>
<dbReference type="InterPro" id="IPR011009">
    <property type="entry name" value="Kinase-like_dom_sf"/>
</dbReference>
<feature type="transmembrane region" description="Helical" evidence="27">
    <location>
        <begin position="561"/>
        <end position="584"/>
    </location>
</feature>
<evidence type="ECO:0000256" key="26">
    <source>
        <dbReference type="SAM" id="MobiDB-lite"/>
    </source>
</evidence>
<dbReference type="InterPro" id="IPR000494">
    <property type="entry name" value="Rcpt_L-dom"/>
</dbReference>
<feature type="binding site" evidence="24">
    <location>
        <begin position="633"/>
        <end position="641"/>
    </location>
    <ligand>
        <name>ATP</name>
        <dbReference type="ChEBI" id="CHEBI:30616"/>
    </ligand>
</feature>
<keyword evidence="9" id="KW-0677">Repeat</keyword>
<dbReference type="CDD" id="cd12092">
    <property type="entry name" value="TM_ErbB4"/>
    <property type="match status" value="1"/>
</dbReference>
<evidence type="ECO:0000256" key="21">
    <source>
        <dbReference type="ARBA" id="ARBA00051243"/>
    </source>
</evidence>
<comment type="subcellular location">
    <subcellularLocation>
        <location evidence="2">Cell membrane</location>
        <topology evidence="2">Single-pass type I membrane protein</topology>
    </subcellularLocation>
    <subcellularLocation>
        <location evidence="1">Nucleus</location>
    </subcellularLocation>
</comment>
<dbReference type="Pfam" id="PF01030">
    <property type="entry name" value="Recep_L_domain"/>
    <property type="match status" value="2"/>
</dbReference>
<accession>A0AAQ4PJS5</accession>
<dbReference type="InterPro" id="IPR049328">
    <property type="entry name" value="TM_ErbB1"/>
</dbReference>
<keyword evidence="15 22" id="KW-0472">Membrane</keyword>
<dbReference type="Pfam" id="PF14843">
    <property type="entry name" value="GF_recep_IV"/>
    <property type="match status" value="1"/>
</dbReference>
<evidence type="ECO:0000259" key="28">
    <source>
        <dbReference type="PROSITE" id="PS50011"/>
    </source>
</evidence>
<dbReference type="GO" id="GO:0022008">
    <property type="term" value="P:neurogenesis"/>
    <property type="evidence" value="ECO:0007669"/>
    <property type="project" value="TreeGrafter"/>
</dbReference>
<feature type="binding site" evidence="24 25">
    <location>
        <position position="660"/>
    </location>
    <ligand>
        <name>ATP</name>
        <dbReference type="ChEBI" id="CHEBI:30616"/>
    </ligand>
</feature>
<evidence type="ECO:0000256" key="22">
    <source>
        <dbReference type="PIRNR" id="PIRNR000619"/>
    </source>
</evidence>
<dbReference type="Gene3D" id="6.10.250.2930">
    <property type="match status" value="1"/>
</dbReference>
<dbReference type="Gene3D" id="3.80.20.20">
    <property type="entry name" value="Receptor L-domain"/>
    <property type="match status" value="2"/>
</dbReference>
<dbReference type="SMART" id="SM00261">
    <property type="entry name" value="FU"/>
    <property type="match status" value="4"/>
</dbReference>
<keyword evidence="14 27" id="KW-1133">Transmembrane helix</keyword>
<keyword evidence="13" id="KW-0832">Ubl conjugation</keyword>
<sequence length="1094" mass="122097">SQVNASEVTQHSRSLSAVCPGTENKLSTLSDLDQQYRTLKKLYENCEVVMGNLEITSIDRNRNLSFLKSIREVTGYVLVALNQFDYLPLENLRIVRGTKLYEGRYSLAIFLNYRRDGYYGLRQLGLRNLTGQSRRCHRSCNGRCWGHQEDQCQTLTKTVCAEQCDGRCFGPYVSDCCHRECAGGCSGPKDTDCFACTNFNDSGACVTQCPQPFVYNPTSFQLEHNPRAKYTYGAFCVKKCPHNFVVDHSSCVRACPSNKMEVEENRIKMCIPCTDICPKVCDGIGTGSLQSAQTVDASNIDKFVNCTKINGNLIFLITDLTVTLSNGHLFLSAGFLNIQSWPENMTDLGVFSSLATIGGRSLYSGISLLILKQRWISSLQFQSLDEISAGNVYIFNNSRLCFYNTVNWTSLFRTPSQKVLIRNNRTPKECTQQQMVCDRMCSDDGCWGPGPDQCLSCRYFRRGRACVESCNLFDGDMRKFDNGSVCLECDGQCEKMDGNAMTCLGQGPDQCVKCLHFKDGPNCVEKCPDGLQGANSFIFKYAKANNECHPCHVNCTQGTPLIAAGIIGGMFIVVILALSVAVSVRRKSIKKKRALRRFLETELVEPLTPSGTAPNQAQLRILKETELKRVKILGSGAFGTVYKGIWVPEGETVKIPVAIKILNETTGPKANVEFMDEALIMASVEHPHLVRLLGVCLSPTIQLVTQLMPHGCLLDYVHEHKDNIGSQLLLNWCVQIAKGMMYLEERRLVHRDLAARNVLVKSPNHIKITDFGLARLLDADEKEYNADGGKMPIKWMALECIHYRKFTHQSDVWSYGVTIWELMTFGGKPYDGIPTREIPDILEKGERLPQPPICTIDVYMVMVKCWMIDADSRPKFKELAAEFCRMARDPQRYLVIQGDDRMKLPSPNDSKFFQSLLEEEDLNDLMDADEYLVPRGFNAPPPSYTTRPRVDSNRVSRRRYHSLLVTVTLCLSCLYSLPQNQFGYRDGGPNPAEASGPGALASVNPDATGATGPAPEDQRCNGSLLRKSHGPAGGEDSGGQRYSADPTIFLGERTPRGDTDEDGYMTSMKDKSSSGTPGEIETKLYVLQRTKRWG</sequence>
<dbReference type="Gene3D" id="3.30.200.20">
    <property type="entry name" value="Phosphorylase Kinase, domain 1"/>
    <property type="match status" value="1"/>
</dbReference>
<keyword evidence="18 22" id="KW-0675">Receptor</keyword>
<keyword evidence="20" id="KW-0539">Nucleus</keyword>
<dbReference type="Proteomes" id="UP000007635">
    <property type="component" value="Chromosome I"/>
</dbReference>
<dbReference type="FunFam" id="1.10.510.10:FF:000027">
    <property type="entry name" value="Receptor protein-tyrosine kinase"/>
    <property type="match status" value="1"/>
</dbReference>
<evidence type="ECO:0000256" key="14">
    <source>
        <dbReference type="ARBA" id="ARBA00022989"/>
    </source>
</evidence>
<dbReference type="PROSITE" id="PS50011">
    <property type="entry name" value="PROTEIN_KINASE_DOM"/>
    <property type="match status" value="1"/>
</dbReference>
<dbReference type="InterPro" id="IPR008266">
    <property type="entry name" value="Tyr_kinase_AS"/>
</dbReference>
<dbReference type="PANTHER" id="PTHR24416">
    <property type="entry name" value="TYROSINE-PROTEIN KINASE RECEPTOR"/>
    <property type="match status" value="1"/>
</dbReference>
<keyword evidence="8" id="KW-0732">Signal</keyword>
<reference evidence="29" key="3">
    <citation type="submission" date="2025-09" db="UniProtKB">
        <authorList>
            <consortium name="Ensembl"/>
        </authorList>
    </citation>
    <scope>IDENTIFICATION</scope>
</reference>
<feature type="region of interest" description="Disordered" evidence="26">
    <location>
        <begin position="986"/>
        <end position="1081"/>
    </location>
</feature>
<dbReference type="InterPro" id="IPR001245">
    <property type="entry name" value="Ser-Thr/Tyr_kinase_cat_dom"/>
</dbReference>
<dbReference type="InterPro" id="IPR044912">
    <property type="entry name" value="Egfr_JX_dom"/>
</dbReference>
<proteinExistence type="inferred from homology"/>
<dbReference type="FunFam" id="3.30.200.20:FF:000044">
    <property type="entry name" value="Receptor protein-tyrosine kinase"/>
    <property type="match status" value="1"/>
</dbReference>
<keyword evidence="6 22" id="KW-0808">Transferase</keyword>
<dbReference type="Pfam" id="PF07714">
    <property type="entry name" value="PK_Tyr_Ser-Thr"/>
    <property type="match status" value="1"/>
</dbReference>
<organism evidence="29 30">
    <name type="scientific">Gasterosteus aculeatus aculeatus</name>
    <name type="common">three-spined stickleback</name>
    <dbReference type="NCBI Taxonomy" id="481459"/>
    <lineage>
        <taxon>Eukaryota</taxon>
        <taxon>Metazoa</taxon>
        <taxon>Chordata</taxon>
        <taxon>Craniata</taxon>
        <taxon>Vertebrata</taxon>
        <taxon>Euteleostomi</taxon>
        <taxon>Actinopterygii</taxon>
        <taxon>Neopterygii</taxon>
        <taxon>Teleostei</taxon>
        <taxon>Neoteleostei</taxon>
        <taxon>Acanthomorphata</taxon>
        <taxon>Eupercaria</taxon>
        <taxon>Perciformes</taxon>
        <taxon>Cottioidei</taxon>
        <taxon>Gasterosteales</taxon>
        <taxon>Gasterosteidae</taxon>
        <taxon>Gasterosteus</taxon>
    </lineage>
</organism>
<keyword evidence="5" id="KW-0597">Phosphoprotein</keyword>
<evidence type="ECO:0000256" key="15">
    <source>
        <dbReference type="ARBA" id="ARBA00023136"/>
    </source>
</evidence>
<evidence type="ECO:0000256" key="20">
    <source>
        <dbReference type="ARBA" id="ARBA00023242"/>
    </source>
</evidence>
<evidence type="ECO:0000256" key="25">
    <source>
        <dbReference type="PROSITE-ProRule" id="PRU10141"/>
    </source>
</evidence>
<evidence type="ECO:0000256" key="16">
    <source>
        <dbReference type="ARBA" id="ARBA00023137"/>
    </source>
</evidence>
<dbReference type="GO" id="GO:0005524">
    <property type="term" value="F:ATP binding"/>
    <property type="evidence" value="ECO:0007669"/>
    <property type="project" value="UniProtKB-UniRule"/>
</dbReference>
<dbReference type="GeneTree" id="ENSGT00940000154695"/>
<dbReference type="GO" id="GO:0009966">
    <property type="term" value="P:regulation of signal transduction"/>
    <property type="evidence" value="ECO:0007669"/>
    <property type="project" value="UniProtKB-ARBA"/>
</dbReference>
<keyword evidence="17" id="KW-1015">Disulfide bond</keyword>
<dbReference type="GO" id="GO:0005634">
    <property type="term" value="C:nucleus"/>
    <property type="evidence" value="ECO:0007669"/>
    <property type="project" value="UniProtKB-SubCell"/>
</dbReference>
<protein>
    <recommendedName>
        <fullName evidence="3 22">Receptor protein-tyrosine kinase</fullName>
        <ecNumber evidence="3 22">2.7.10.1</ecNumber>
    </recommendedName>
</protein>
<dbReference type="PANTHER" id="PTHR24416:SF90">
    <property type="entry name" value="RECEPTOR TYROSINE-PROTEIN KINASE ERBB-4"/>
    <property type="match status" value="1"/>
</dbReference>
<dbReference type="InterPro" id="IPR050122">
    <property type="entry name" value="RTK"/>
</dbReference>
<dbReference type="Ensembl" id="ENSGACT00000075231.1">
    <property type="protein sequence ID" value="ENSGACP00000039095.1"/>
    <property type="gene ID" value="ENSGACG00000014727.2"/>
</dbReference>
<dbReference type="Gene3D" id="2.10.220.10">
    <property type="entry name" value="Hormone Receptor, Insulin-like Growth Factor Receptor 1, Chain A, domain 2"/>
    <property type="match status" value="3"/>
</dbReference>
<dbReference type="GO" id="GO:0009925">
    <property type="term" value="C:basal plasma membrane"/>
    <property type="evidence" value="ECO:0007669"/>
    <property type="project" value="TreeGrafter"/>
</dbReference>
<evidence type="ECO:0000256" key="4">
    <source>
        <dbReference type="ARBA" id="ARBA00022475"/>
    </source>
</evidence>
<evidence type="ECO:0000256" key="27">
    <source>
        <dbReference type="SAM" id="Phobius"/>
    </source>
</evidence>
<reference evidence="29" key="2">
    <citation type="submission" date="2025-08" db="UniProtKB">
        <authorList>
            <consortium name="Ensembl"/>
        </authorList>
    </citation>
    <scope>IDENTIFICATION</scope>
</reference>
<dbReference type="GO" id="GO:0008284">
    <property type="term" value="P:positive regulation of cell population proliferation"/>
    <property type="evidence" value="ECO:0007669"/>
    <property type="project" value="TreeGrafter"/>
</dbReference>
<reference evidence="29 30" key="1">
    <citation type="journal article" date="2021" name="G3 (Bethesda)">
        <title>Improved contiguity of the threespine stickleback genome using long-read sequencing.</title>
        <authorList>
            <person name="Nath S."/>
            <person name="Shaw D.E."/>
            <person name="White M.A."/>
        </authorList>
    </citation>
    <scope>NUCLEOTIDE SEQUENCE [LARGE SCALE GENOMIC DNA]</scope>
    <source>
        <strain evidence="29 30">Lake Benthic</strain>
    </source>
</reference>
<name>A0AAQ4PJS5_GASAC</name>
<dbReference type="InterPro" id="IPR000719">
    <property type="entry name" value="Prot_kinase_dom"/>
</dbReference>
<evidence type="ECO:0000256" key="11">
    <source>
        <dbReference type="ARBA" id="ARBA00022777"/>
    </source>
</evidence>
<feature type="active site" description="Proton acceptor" evidence="23">
    <location>
        <position position="752"/>
    </location>
</feature>
<dbReference type="InterPro" id="IPR020635">
    <property type="entry name" value="Tyr_kinase_cat_dom"/>
</dbReference>